<protein>
    <recommendedName>
        <fullName evidence="3">Chemotaxis protein</fullName>
    </recommendedName>
</protein>
<dbReference type="Proteomes" id="UP000185841">
    <property type="component" value="Unassembled WGS sequence"/>
</dbReference>
<proteinExistence type="predicted"/>
<dbReference type="AlphaFoldDB" id="A0A1N6XRB1"/>
<evidence type="ECO:0000313" key="2">
    <source>
        <dbReference type="Proteomes" id="UP000185841"/>
    </source>
</evidence>
<organism evidence="1 2">
    <name type="scientific">Aquipseudomonas alcaligenes</name>
    <name type="common">Pseudomonas alcaligenes</name>
    <dbReference type="NCBI Taxonomy" id="43263"/>
    <lineage>
        <taxon>Bacteria</taxon>
        <taxon>Pseudomonadati</taxon>
        <taxon>Pseudomonadota</taxon>
        <taxon>Gammaproteobacteria</taxon>
        <taxon>Pseudomonadales</taxon>
        <taxon>Pseudomonadaceae</taxon>
        <taxon>Aquipseudomonas</taxon>
    </lineage>
</organism>
<dbReference type="EMBL" id="FTMP01000014">
    <property type="protein sequence ID" value="SIR04915.1"/>
    <property type="molecule type" value="Genomic_DNA"/>
</dbReference>
<evidence type="ECO:0008006" key="3">
    <source>
        <dbReference type="Google" id="ProtNLM"/>
    </source>
</evidence>
<gene>
    <name evidence="1" type="ORF">SAMN05878282_11443</name>
</gene>
<sequence length="138" mass="14951">MPTGIVDALFKVGSALFDLRNALSEARQARKKTVADFLSDIAQTIETTSASLRQGIYPHGTCQELLAHADHMVKAIGDLVGETEATDLASQLKEVWQIEQLYGQLQSAAPEDRHRSLDTLDQAAGLFRATAAFVLVSP</sequence>
<accession>A0A1N6XRB1</accession>
<reference evidence="1 2" key="1">
    <citation type="submission" date="2017-01" db="EMBL/GenBank/DDBJ databases">
        <authorList>
            <person name="Mah S.A."/>
            <person name="Swanson W.J."/>
            <person name="Moy G.W."/>
            <person name="Vacquier V.D."/>
        </authorList>
    </citation>
    <scope>NUCLEOTIDE SEQUENCE [LARGE SCALE GENOMIC DNA]</scope>
    <source>
        <strain evidence="1 2">RU36E</strain>
    </source>
</reference>
<dbReference type="RefSeq" id="WP_076429643.1">
    <property type="nucleotide sequence ID" value="NZ_FTMP01000014.1"/>
</dbReference>
<name>A0A1N6XRB1_AQUAC</name>
<evidence type="ECO:0000313" key="1">
    <source>
        <dbReference type="EMBL" id="SIR04915.1"/>
    </source>
</evidence>